<dbReference type="Gene3D" id="2.60.120.200">
    <property type="match status" value="2"/>
</dbReference>
<dbReference type="SUPFAM" id="SSF49899">
    <property type="entry name" value="Concanavalin A-like lectins/glucanases"/>
    <property type="match status" value="2"/>
</dbReference>
<dbReference type="InterPro" id="IPR001079">
    <property type="entry name" value="Galectin_CRD"/>
</dbReference>
<keyword evidence="4" id="KW-0812">Transmembrane</keyword>
<keyword evidence="7" id="KW-1185">Reference proteome</keyword>
<organism evidence="6 7">
    <name type="scientific">Denticeps clupeoides</name>
    <name type="common">denticle herring</name>
    <dbReference type="NCBI Taxonomy" id="299321"/>
    <lineage>
        <taxon>Eukaryota</taxon>
        <taxon>Metazoa</taxon>
        <taxon>Chordata</taxon>
        <taxon>Craniata</taxon>
        <taxon>Vertebrata</taxon>
        <taxon>Euteleostomi</taxon>
        <taxon>Actinopterygii</taxon>
        <taxon>Neopterygii</taxon>
        <taxon>Teleostei</taxon>
        <taxon>Clupei</taxon>
        <taxon>Clupeiformes</taxon>
        <taxon>Denticipitoidei</taxon>
        <taxon>Denticipitidae</taxon>
        <taxon>Denticeps</taxon>
    </lineage>
</organism>
<evidence type="ECO:0000256" key="4">
    <source>
        <dbReference type="SAM" id="Phobius"/>
    </source>
</evidence>
<evidence type="ECO:0000256" key="3">
    <source>
        <dbReference type="RuleBase" id="RU102079"/>
    </source>
</evidence>
<dbReference type="PANTHER" id="PTHR11346">
    <property type="entry name" value="GALECTIN"/>
    <property type="match status" value="1"/>
</dbReference>
<keyword evidence="4" id="KW-0472">Membrane</keyword>
<feature type="domain" description="Galectin" evidence="5">
    <location>
        <begin position="18"/>
        <end position="149"/>
    </location>
</feature>
<evidence type="ECO:0000256" key="1">
    <source>
        <dbReference type="ARBA" id="ARBA00022734"/>
    </source>
</evidence>
<sequence>MFVAPPGYQPIYNPSIPYVGPIYGGLRPGMSVYIQGTIHHHITRFEVNLQCGEFDGSDIGLHINPRFDGWDKVVFNTFQSGSWEREEKVHHMPFRKGETFELIIVVSCDGYQINVNGKEYHLYQHRLPVERVCALKIAGDVQVQTINIIGVRIASIFFYMLLRLHTFTLLHVLSITTFFLYSLCLLGFLRTIIIRGMVPYGANRFCINFIVGGTRDIAFHLNPRILEGIVVRNSQLGGLWGQEEQEIFFNPFQEGQYFDLSIRCGNWRFKVYVNGQHMCNFIHRYQQFTQIDMILIEGDVQISYIHF</sequence>
<keyword evidence="4" id="KW-1133">Transmembrane helix</keyword>
<dbReference type="InterPro" id="IPR044156">
    <property type="entry name" value="Galectin-like"/>
</dbReference>
<name>A0AAY4CR02_9TELE</name>
<dbReference type="SMART" id="SM00908">
    <property type="entry name" value="Gal-bind_lectin"/>
    <property type="match status" value="2"/>
</dbReference>
<dbReference type="Pfam" id="PF00337">
    <property type="entry name" value="Gal-bind_lectin"/>
    <property type="match status" value="2"/>
</dbReference>
<dbReference type="Proteomes" id="UP000694580">
    <property type="component" value="Chromosome 19"/>
</dbReference>
<dbReference type="PANTHER" id="PTHR11346:SF32">
    <property type="entry name" value="GALECTIN-4"/>
    <property type="match status" value="1"/>
</dbReference>
<dbReference type="SMART" id="SM00276">
    <property type="entry name" value="GLECT"/>
    <property type="match status" value="2"/>
</dbReference>
<reference evidence="6" key="2">
    <citation type="submission" date="2025-08" db="UniProtKB">
        <authorList>
            <consortium name="Ensembl"/>
        </authorList>
    </citation>
    <scope>IDENTIFICATION</scope>
</reference>
<gene>
    <name evidence="6" type="primary">LGALS4</name>
</gene>
<dbReference type="InterPro" id="IPR013320">
    <property type="entry name" value="ConA-like_dom_sf"/>
</dbReference>
<dbReference type="FunFam" id="2.60.120.200:FF:000124">
    <property type="entry name" value="Galectin-4"/>
    <property type="match status" value="2"/>
</dbReference>
<dbReference type="Ensembl" id="ENSDCDT00010044673.1">
    <property type="protein sequence ID" value="ENSDCDP00010035662.1"/>
    <property type="gene ID" value="ENSDCDG00010023105.1"/>
</dbReference>
<evidence type="ECO:0000313" key="7">
    <source>
        <dbReference type="Proteomes" id="UP000694580"/>
    </source>
</evidence>
<dbReference type="GO" id="GO:0030246">
    <property type="term" value="F:carbohydrate binding"/>
    <property type="evidence" value="ECO:0007669"/>
    <property type="project" value="UniProtKB-UniRule"/>
</dbReference>
<feature type="transmembrane region" description="Helical" evidence="4">
    <location>
        <begin position="168"/>
        <end position="189"/>
    </location>
</feature>
<dbReference type="CDD" id="cd00070">
    <property type="entry name" value="GLECT"/>
    <property type="match status" value="2"/>
</dbReference>
<protein>
    <recommendedName>
        <fullName evidence="3">Galectin</fullName>
    </recommendedName>
</protein>
<dbReference type="AlphaFoldDB" id="A0AAY4CR02"/>
<proteinExistence type="predicted"/>
<dbReference type="GeneTree" id="ENSGT00940000160378"/>
<evidence type="ECO:0000313" key="6">
    <source>
        <dbReference type="Ensembl" id="ENSDCDP00010035662.1"/>
    </source>
</evidence>
<keyword evidence="1 3" id="KW-0430">Lectin</keyword>
<feature type="domain" description="Galectin" evidence="5">
    <location>
        <begin position="178"/>
        <end position="307"/>
    </location>
</feature>
<evidence type="ECO:0000256" key="2">
    <source>
        <dbReference type="ARBA" id="ARBA00022737"/>
    </source>
</evidence>
<reference evidence="6 7" key="1">
    <citation type="submission" date="2020-06" db="EMBL/GenBank/DDBJ databases">
        <authorList>
            <consortium name="Wellcome Sanger Institute Data Sharing"/>
        </authorList>
    </citation>
    <scope>NUCLEOTIDE SEQUENCE [LARGE SCALE GENOMIC DNA]</scope>
</reference>
<evidence type="ECO:0000259" key="5">
    <source>
        <dbReference type="PROSITE" id="PS51304"/>
    </source>
</evidence>
<accession>A0AAY4CR02</accession>
<keyword evidence="2" id="KW-0677">Repeat</keyword>
<dbReference type="PROSITE" id="PS51304">
    <property type="entry name" value="GALECTIN"/>
    <property type="match status" value="2"/>
</dbReference>
<reference evidence="6" key="3">
    <citation type="submission" date="2025-09" db="UniProtKB">
        <authorList>
            <consortium name="Ensembl"/>
        </authorList>
    </citation>
    <scope>IDENTIFICATION</scope>
</reference>